<evidence type="ECO:0000256" key="4">
    <source>
        <dbReference type="ARBA" id="ARBA00022741"/>
    </source>
</evidence>
<evidence type="ECO:0000256" key="8">
    <source>
        <dbReference type="ARBA" id="ARBA00022840"/>
    </source>
</evidence>
<dbReference type="InterPro" id="IPR014001">
    <property type="entry name" value="Helicase_ATP-bd"/>
</dbReference>
<evidence type="ECO:0000313" key="20">
    <source>
        <dbReference type="Proteomes" id="UP000323012"/>
    </source>
</evidence>
<evidence type="ECO:0000256" key="11">
    <source>
        <dbReference type="ARBA" id="ARBA00048988"/>
    </source>
</evidence>
<dbReference type="InterPro" id="IPR001650">
    <property type="entry name" value="Helicase_C-like"/>
</dbReference>
<dbReference type="PROSITE" id="PS51192">
    <property type="entry name" value="HELICASE_ATP_BIND_1"/>
    <property type="match status" value="1"/>
</dbReference>
<dbReference type="GO" id="GO:1990077">
    <property type="term" value="C:primosome complex"/>
    <property type="evidence" value="ECO:0007669"/>
    <property type="project" value="UniProtKB-UniRule"/>
</dbReference>
<dbReference type="PANTHER" id="PTHR30580">
    <property type="entry name" value="PRIMOSOMAL PROTEIN N"/>
    <property type="match status" value="1"/>
</dbReference>
<dbReference type="SMR" id="A0A5D0ENH4"/>
<evidence type="ECO:0000256" key="1">
    <source>
        <dbReference type="ARBA" id="ARBA00022515"/>
    </source>
</evidence>
<dbReference type="GO" id="GO:0006310">
    <property type="term" value="P:DNA recombination"/>
    <property type="evidence" value="ECO:0007669"/>
    <property type="project" value="InterPro"/>
</dbReference>
<evidence type="ECO:0000313" key="19">
    <source>
        <dbReference type="Proteomes" id="UP000226080"/>
    </source>
</evidence>
<gene>
    <name evidence="12 17" type="primary">priA</name>
    <name evidence="15" type="ORF">ACT75_05355</name>
    <name evidence="16" type="ORF">CQR80_02820</name>
    <name evidence="17" type="ORF">FXB79_02150</name>
</gene>
<feature type="binding site" evidence="12">
    <location>
        <position position="496"/>
    </location>
    <ligand>
        <name>Zn(2+)</name>
        <dbReference type="ChEBI" id="CHEBI:29105"/>
        <label>1</label>
    </ligand>
</feature>
<dbReference type="InterPro" id="IPR027417">
    <property type="entry name" value="P-loop_NTPase"/>
</dbReference>
<dbReference type="CDD" id="cd17929">
    <property type="entry name" value="DEXHc_priA"/>
    <property type="match status" value="1"/>
</dbReference>
<dbReference type="NCBIfam" id="TIGR00595">
    <property type="entry name" value="priA"/>
    <property type="match status" value="1"/>
</dbReference>
<dbReference type="FunFam" id="3.40.1440.60:FF:000001">
    <property type="entry name" value="Primosomal protein N"/>
    <property type="match status" value="1"/>
</dbReference>
<accession>A0A5D0ENH4</accession>
<dbReference type="HAMAP" id="MF_00983">
    <property type="entry name" value="PriA"/>
    <property type="match status" value="1"/>
</dbReference>
<dbReference type="InterPro" id="IPR041222">
    <property type="entry name" value="PriA_3primeBD"/>
</dbReference>
<dbReference type="GO" id="GO:0016787">
    <property type="term" value="F:hydrolase activity"/>
    <property type="evidence" value="ECO:0007669"/>
    <property type="project" value="UniProtKB-KW"/>
</dbReference>
<dbReference type="Pfam" id="PF00270">
    <property type="entry name" value="DEAD"/>
    <property type="match status" value="1"/>
</dbReference>
<dbReference type="NCBIfam" id="NF004067">
    <property type="entry name" value="PRK05580.1-4"/>
    <property type="match status" value="1"/>
</dbReference>
<dbReference type="PANTHER" id="PTHR30580:SF0">
    <property type="entry name" value="PRIMOSOMAL PROTEIN N"/>
    <property type="match status" value="1"/>
</dbReference>
<dbReference type="Gene3D" id="3.40.50.300">
    <property type="entry name" value="P-loop containing nucleotide triphosphate hydrolases"/>
    <property type="match status" value="2"/>
</dbReference>
<dbReference type="InterPro" id="IPR041236">
    <property type="entry name" value="PriA_C"/>
</dbReference>
<sequence length="789" mass="89171">MLFHSSRTHFLLLKFDGILSLIQVKLNPKQQSYSPPNRQQSPKMLYSEPILFTEFPSMSFARIALPVPLHRYFDYILPTSLNVVVGARVWVPFGTQKRVGVVVEVAEQSDVPVEQLKPVQAYLDEVSLFSPQSWQFLQWAAGYYHAPLGEVLSQALPVKLRQGESAVEKPSVFWKPTALGEQALTQGLLKRAKKQLEALQAANDLPEKGNNPFSAAIWSALKAKDYVTEVILETEIQTWQQQLGDKPLVNKADRLTLNKPQALVFSQLKFTQGFVPWLLDGVTGSGKTEIYLQFIEDILQQGKQVLVLVPEIGLTPQTVRRFQARFNVVIDVLHSNLNDTQRLQVWQRARNGQSAVVIGTRSALFTQFAELGAIIIDEEHDASFKQQDGWRYHARDLAIVYAKQLNIPILMGSATPSLESLNNVQSGKYRHLSLSEKANNSTALKQQIIDLKRQPIHNGLSDVLLKRMQAHLEKGNQVLLFLNRRGFAPVLLCHECGWMAECRHCDKPYTYHQQHHVLRCHHCASQKPIPRQCGNCGSTQLITTGLGTEQLEATLKEAFPNYGIARIDRDTTARKGKLEDYLEDINQGKSQILIGTQMLAKGHHFPNVTLVALVNVDSALFSLDFRAEERLAQLYMQVAGRAGRGSQQGEVLLQTHYPEHPLLQSLLQKGYSQFAQNALALRKSIGLPPFGSQALFKAQSRYREEAEQLLAQFVEYLQQIKRNTAPELQILGPMPAPFSKKAGQYRWQLLLQHPSRAALQQVLTEFWRYQGDQPTKVRWILDVDPLDLS</sequence>
<dbReference type="GO" id="GO:0043138">
    <property type="term" value="F:3'-5' DNA helicase activity"/>
    <property type="evidence" value="ECO:0007669"/>
    <property type="project" value="UniProtKB-EC"/>
</dbReference>
<protein>
    <recommendedName>
        <fullName evidence="12">Replication restart protein PriA</fullName>
    </recommendedName>
    <alternativeName>
        <fullName evidence="12">ATP-dependent DNA helicase PriA</fullName>
        <ecNumber evidence="12">5.6.2.4</ecNumber>
    </alternativeName>
    <alternativeName>
        <fullName evidence="12">DNA 3'-5' helicase PriA</fullName>
    </alternativeName>
</protein>
<feature type="domain" description="Helicase ATP-binding" evidence="13">
    <location>
        <begin position="268"/>
        <end position="434"/>
    </location>
</feature>
<comment type="catalytic activity">
    <reaction evidence="11 12">
        <text>ATP + H2O = ADP + phosphate + H(+)</text>
        <dbReference type="Rhea" id="RHEA:13065"/>
        <dbReference type="ChEBI" id="CHEBI:15377"/>
        <dbReference type="ChEBI" id="CHEBI:15378"/>
        <dbReference type="ChEBI" id="CHEBI:30616"/>
        <dbReference type="ChEBI" id="CHEBI:43474"/>
        <dbReference type="ChEBI" id="CHEBI:456216"/>
        <dbReference type="EC" id="5.6.2.4"/>
    </reaction>
</comment>
<keyword evidence="5 12" id="KW-0378">Hydrolase</keyword>
<reference evidence="15 18" key="1">
    <citation type="submission" date="2015-10" db="EMBL/GenBank/DDBJ databases">
        <title>Tn-seq of a polymicrobial infection.</title>
        <authorList>
            <person name="Stacy A."/>
            <person name="Rumbaugh K.P."/>
            <person name="Whiteley M."/>
        </authorList>
    </citation>
    <scope>NUCLEOTIDE SEQUENCE [LARGE SCALE GENOMIC DNA]</scope>
    <source>
        <strain evidence="15 18">624</strain>
    </source>
</reference>
<comment type="subunit">
    <text evidence="12">Component of the replication restart primosome.</text>
</comment>
<comment type="catalytic activity">
    <reaction evidence="12">
        <text>Couples ATP hydrolysis with the unwinding of duplex DNA by translocating in the 3'-5' direction.</text>
        <dbReference type="EC" id="5.6.2.4"/>
    </reaction>
</comment>
<comment type="function">
    <text evidence="12">Initiates the restart of stalled replication forks, which reloads the replicative helicase on sites other than the origin of replication. Recognizes and binds to abandoned replication forks and remodels them to uncover a helicase loading site. Promotes assembly of the primosome at these replication forks.</text>
</comment>
<evidence type="ECO:0000256" key="3">
    <source>
        <dbReference type="ARBA" id="ARBA00022723"/>
    </source>
</evidence>
<dbReference type="EC" id="5.6.2.4" evidence="12"/>
<evidence type="ECO:0000313" key="18">
    <source>
        <dbReference type="Proteomes" id="UP000072236"/>
    </source>
</evidence>
<feature type="binding site" evidence="12">
    <location>
        <position position="493"/>
    </location>
    <ligand>
        <name>Zn(2+)</name>
        <dbReference type="ChEBI" id="CHEBI:29105"/>
        <label>1</label>
    </ligand>
</feature>
<keyword evidence="2 12" id="KW-0235">DNA replication</keyword>
<name>A0A5D0ENH4_AGGAC</name>
<dbReference type="Proteomes" id="UP000226080">
    <property type="component" value="Unassembled WGS sequence"/>
</dbReference>
<organism evidence="17 20">
    <name type="scientific">Aggregatibacter actinomycetemcomitans</name>
    <name type="common">Actinobacillus actinomycetemcomitans</name>
    <name type="synonym">Haemophilus actinomycetemcomitans</name>
    <dbReference type="NCBI Taxonomy" id="714"/>
    <lineage>
        <taxon>Bacteria</taxon>
        <taxon>Pseudomonadati</taxon>
        <taxon>Pseudomonadota</taxon>
        <taxon>Gammaproteobacteria</taxon>
        <taxon>Pasteurellales</taxon>
        <taxon>Pasteurellaceae</taxon>
        <taxon>Aggregatibacter</taxon>
    </lineage>
</organism>
<dbReference type="SUPFAM" id="SSF52540">
    <property type="entry name" value="P-loop containing nucleoside triphosphate hydrolases"/>
    <property type="match status" value="1"/>
</dbReference>
<dbReference type="GO" id="GO:0006302">
    <property type="term" value="P:double-strand break repair"/>
    <property type="evidence" value="ECO:0007669"/>
    <property type="project" value="InterPro"/>
</dbReference>
<keyword evidence="19" id="KW-1185">Reference proteome</keyword>
<reference evidence="16 19" key="2">
    <citation type="submission" date="2017-10" db="EMBL/GenBank/DDBJ databases">
        <title>Draft genome sequences of Aggregatibacter actinomycetemcomitans strains 310a and 310b.</title>
        <authorList>
            <person name="May A.C."/>
            <person name="Ohta H."/>
            <person name="Maeda H."/>
            <person name="Kokeguchi S."/>
            <person name="Cugini C."/>
        </authorList>
    </citation>
    <scope>NUCLEOTIDE SEQUENCE [LARGE SCALE GENOMIC DNA]</scope>
    <source>
        <strain evidence="16 19">310b</strain>
    </source>
</reference>
<dbReference type="GO" id="GO:0003677">
    <property type="term" value="F:DNA binding"/>
    <property type="evidence" value="ECO:0007669"/>
    <property type="project" value="UniProtKB-UniRule"/>
</dbReference>
<keyword evidence="3 12" id="KW-0479">Metal-binding</keyword>
<feature type="binding site" evidence="12">
    <location>
        <position position="502"/>
    </location>
    <ligand>
        <name>Zn(2+)</name>
        <dbReference type="ChEBI" id="CHEBI:29105"/>
        <label>2</label>
    </ligand>
</feature>
<evidence type="ECO:0000313" key="16">
    <source>
        <dbReference type="EMBL" id="PHO21112.1"/>
    </source>
</evidence>
<keyword evidence="8 12" id="KW-0067">ATP-binding</keyword>
<keyword evidence="1 12" id="KW-0639">Primosome</keyword>
<dbReference type="PROSITE" id="PS51194">
    <property type="entry name" value="HELICASE_CTER"/>
    <property type="match status" value="1"/>
</dbReference>
<dbReference type="AlphaFoldDB" id="A0A5D0ENH4"/>
<keyword evidence="6 12" id="KW-0347">Helicase</keyword>
<evidence type="ECO:0000256" key="10">
    <source>
        <dbReference type="ARBA" id="ARBA00023235"/>
    </source>
</evidence>
<dbReference type="NCBIfam" id="NF004065">
    <property type="entry name" value="PRK05580.1-1"/>
    <property type="match status" value="1"/>
</dbReference>
<feature type="domain" description="Helicase C-terminal" evidence="14">
    <location>
        <begin position="528"/>
        <end position="685"/>
    </location>
</feature>
<reference evidence="17 20" key="3">
    <citation type="submission" date="2019-08" db="EMBL/GenBank/DDBJ databases">
        <title>Whole genome sequencing of Aggregatibacter actinomycetemcomitans cultured from blood stream infections in Denmark reveals a novel phylogenetic lineage expressing serotype a membrane O polysaccharide.</title>
        <authorList>
            <person name="Nedergaard S."/>
            <person name="Kobel C.M."/>
            <person name="Nielsen M.B."/>
            <person name="Moeller R.T."/>
            <person name="Jensen A.B."/>
            <person name="Noerskov-Lauritsen N."/>
        </authorList>
    </citation>
    <scope>NUCLEOTIDE SEQUENCE [LARGE SCALE GENOMIC DNA]</scope>
    <source>
        <strain evidence="17 20">PN_563</strain>
    </source>
</reference>
<comment type="cofactor">
    <cofactor evidence="12">
        <name>Zn(2+)</name>
        <dbReference type="ChEBI" id="CHEBI:29105"/>
    </cofactor>
    <text evidence="12">Binds 2 zinc ions per subunit.</text>
</comment>
<feature type="binding site" evidence="12">
    <location>
        <position position="505"/>
    </location>
    <ligand>
        <name>Zn(2+)</name>
        <dbReference type="ChEBI" id="CHEBI:29105"/>
        <label>2</label>
    </ligand>
</feature>
<dbReference type="KEGG" id="aact:ACT75_05355"/>
<dbReference type="EMBL" id="VSED01000003">
    <property type="protein sequence ID" value="TYA39745.1"/>
    <property type="molecule type" value="Genomic_DNA"/>
</dbReference>
<dbReference type="Pfam" id="PF00271">
    <property type="entry name" value="Helicase_C"/>
    <property type="match status" value="1"/>
</dbReference>
<dbReference type="EMBL" id="CP012959">
    <property type="protein sequence ID" value="AMQ93989.1"/>
    <property type="molecule type" value="Genomic_DNA"/>
</dbReference>
<keyword evidence="4 12" id="KW-0547">Nucleotide-binding</keyword>
<evidence type="ECO:0000256" key="2">
    <source>
        <dbReference type="ARBA" id="ARBA00022705"/>
    </source>
</evidence>
<dbReference type="InterPro" id="IPR011545">
    <property type="entry name" value="DEAD/DEAH_box_helicase_dom"/>
</dbReference>
<dbReference type="Gene3D" id="3.40.1440.60">
    <property type="entry name" value="PriA, 3(prime) DNA-binding domain"/>
    <property type="match status" value="1"/>
</dbReference>
<dbReference type="InterPro" id="IPR005259">
    <property type="entry name" value="PriA"/>
</dbReference>
<proteinExistence type="inferred from homology"/>
<feature type="binding site" evidence="12">
    <location>
        <position position="536"/>
    </location>
    <ligand>
        <name>Zn(2+)</name>
        <dbReference type="ChEBI" id="CHEBI:29105"/>
        <label>1</label>
    </ligand>
</feature>
<dbReference type="EMBL" id="PCGW01000004">
    <property type="protein sequence ID" value="PHO21112.1"/>
    <property type="molecule type" value="Genomic_DNA"/>
</dbReference>
<keyword evidence="9 12" id="KW-0238">DNA-binding</keyword>
<evidence type="ECO:0000256" key="5">
    <source>
        <dbReference type="ARBA" id="ARBA00022801"/>
    </source>
</evidence>
<dbReference type="InterPro" id="IPR040498">
    <property type="entry name" value="PriA_CRR"/>
</dbReference>
<dbReference type="OrthoDB" id="9759544at2"/>
<dbReference type="GO" id="GO:0006269">
    <property type="term" value="P:DNA replication, synthesis of primer"/>
    <property type="evidence" value="ECO:0007669"/>
    <property type="project" value="UniProtKB-KW"/>
</dbReference>
<comment type="similarity">
    <text evidence="12">Belongs to the helicase family. PriA subfamily.</text>
</comment>
<feature type="binding site" evidence="12">
    <location>
        <position position="523"/>
    </location>
    <ligand>
        <name>Zn(2+)</name>
        <dbReference type="ChEBI" id="CHEBI:29105"/>
        <label>2</label>
    </ligand>
</feature>
<keyword evidence="7 12" id="KW-0862">Zinc</keyword>
<dbReference type="Proteomes" id="UP000072236">
    <property type="component" value="Chromosome"/>
</dbReference>
<keyword evidence="10 12" id="KW-0413">Isomerase</keyword>
<dbReference type="InterPro" id="IPR042115">
    <property type="entry name" value="PriA_3primeBD_sf"/>
</dbReference>
<evidence type="ECO:0000256" key="12">
    <source>
        <dbReference type="HAMAP-Rule" id="MF_00983"/>
    </source>
</evidence>
<evidence type="ECO:0000259" key="14">
    <source>
        <dbReference type="PROSITE" id="PS51194"/>
    </source>
</evidence>
<dbReference type="Proteomes" id="UP000323012">
    <property type="component" value="Unassembled WGS sequence"/>
</dbReference>
<dbReference type="FunFam" id="3.40.50.300:FF:000489">
    <property type="entry name" value="Primosome assembly protein PriA"/>
    <property type="match status" value="1"/>
</dbReference>
<feature type="binding site" evidence="12">
    <location>
        <position position="533"/>
    </location>
    <ligand>
        <name>Zn(2+)</name>
        <dbReference type="ChEBI" id="CHEBI:29105"/>
        <label>1</label>
    </ligand>
</feature>
<dbReference type="GO" id="GO:0006270">
    <property type="term" value="P:DNA replication initiation"/>
    <property type="evidence" value="ECO:0007669"/>
    <property type="project" value="TreeGrafter"/>
</dbReference>
<dbReference type="Pfam" id="PF17764">
    <property type="entry name" value="PriA_3primeBD"/>
    <property type="match status" value="1"/>
</dbReference>
<dbReference type="CDD" id="cd18804">
    <property type="entry name" value="SF2_C_priA"/>
    <property type="match status" value="1"/>
</dbReference>
<evidence type="ECO:0000256" key="6">
    <source>
        <dbReference type="ARBA" id="ARBA00022806"/>
    </source>
</evidence>
<dbReference type="SMART" id="SM00490">
    <property type="entry name" value="HELICc"/>
    <property type="match status" value="1"/>
</dbReference>
<dbReference type="Pfam" id="PF18319">
    <property type="entry name" value="Zn_ribbon_PriA"/>
    <property type="match status" value="1"/>
</dbReference>
<dbReference type="SMART" id="SM00487">
    <property type="entry name" value="DEXDc"/>
    <property type="match status" value="1"/>
</dbReference>
<dbReference type="GO" id="GO:0005524">
    <property type="term" value="F:ATP binding"/>
    <property type="evidence" value="ECO:0007669"/>
    <property type="project" value="UniProtKB-UniRule"/>
</dbReference>
<evidence type="ECO:0000313" key="15">
    <source>
        <dbReference type="EMBL" id="AMQ93989.1"/>
    </source>
</evidence>
<evidence type="ECO:0000259" key="13">
    <source>
        <dbReference type="PROSITE" id="PS51192"/>
    </source>
</evidence>
<dbReference type="GO" id="GO:0008270">
    <property type="term" value="F:zinc ion binding"/>
    <property type="evidence" value="ECO:0007669"/>
    <property type="project" value="UniProtKB-UniRule"/>
</dbReference>
<dbReference type="Pfam" id="PF18074">
    <property type="entry name" value="PriA_C"/>
    <property type="match status" value="1"/>
</dbReference>
<evidence type="ECO:0000313" key="17">
    <source>
        <dbReference type="EMBL" id="TYA39745.1"/>
    </source>
</evidence>
<evidence type="ECO:0000256" key="7">
    <source>
        <dbReference type="ARBA" id="ARBA00022833"/>
    </source>
</evidence>
<feature type="binding site" evidence="12">
    <location>
        <position position="520"/>
    </location>
    <ligand>
        <name>Zn(2+)</name>
        <dbReference type="ChEBI" id="CHEBI:29105"/>
        <label>2</label>
    </ligand>
</feature>
<evidence type="ECO:0000256" key="9">
    <source>
        <dbReference type="ARBA" id="ARBA00023125"/>
    </source>
</evidence>